<keyword evidence="6 7" id="KW-0472">Membrane</keyword>
<dbReference type="Gene3D" id="3.40.50.300">
    <property type="entry name" value="P-loop containing nucleotide triphosphate hydrolases"/>
    <property type="match status" value="1"/>
</dbReference>
<name>A0A5B8KUD3_9HYPH</name>
<sequence>MSTIELRHVRKSFAGNIVAVENVDLFVDEGEFVVLLGPSGCGKTTTLRMIAGFEKPSSGQILFGGRDVTHTPTRQREVGMVFQNYALFPNMTVAENIAFGLKQRKISSKAIADRVNEMLSLAQLADRRDQYPAELSGGQQQRVALVRALAISPRLLLMDEPLGALDLKLREMLQIELKQLQRKLGITTVLVTHDQQEAMSLADRIVVMQEGRMRQLGSPEELYNKPNSRFVAEFVGKNNVLSGIVKNAGKDELSIQIGEGDSACDVVAVQAKTDSWKAGDQIALGLRPEHLYVAPPGEEVQSSNCLPGKVSERRFLGNFVHYHVELPWKQMVIIECPTRLSQYEPGSDIVVHFKRQDCQPLAASSVVDA</sequence>
<dbReference type="SUPFAM" id="SSF52540">
    <property type="entry name" value="P-loop containing nucleoside triphosphate hydrolases"/>
    <property type="match status" value="1"/>
</dbReference>
<dbReference type="InterPro" id="IPR013611">
    <property type="entry name" value="Transp-assoc_OB_typ2"/>
</dbReference>
<reference evidence="9" key="1">
    <citation type="submission" date="2020-04" db="EMBL/GenBank/DDBJ databases">
        <title>Nitratireductor sp. nov. isolated from mangrove soil.</title>
        <authorList>
            <person name="Ye Y."/>
        </authorList>
    </citation>
    <scope>NUCLEOTIDE SEQUENCE</scope>
    <source>
        <strain evidence="9">SY7</strain>
    </source>
</reference>
<evidence type="ECO:0000256" key="4">
    <source>
        <dbReference type="ARBA" id="ARBA00022840"/>
    </source>
</evidence>
<dbReference type="KEGG" id="niy:FQ775_01540"/>
<evidence type="ECO:0000256" key="3">
    <source>
        <dbReference type="ARBA" id="ARBA00022741"/>
    </source>
</evidence>
<keyword evidence="2 7" id="KW-1003">Cell membrane</keyword>
<dbReference type="PANTHER" id="PTHR42781:SF4">
    <property type="entry name" value="SPERMIDINE_PUTRESCINE IMPORT ATP-BINDING PROTEIN POTA"/>
    <property type="match status" value="1"/>
</dbReference>
<dbReference type="GO" id="GO:0016887">
    <property type="term" value="F:ATP hydrolysis activity"/>
    <property type="evidence" value="ECO:0007669"/>
    <property type="project" value="InterPro"/>
</dbReference>
<dbReference type="SMART" id="SM00382">
    <property type="entry name" value="AAA"/>
    <property type="match status" value="1"/>
</dbReference>
<dbReference type="InterPro" id="IPR005893">
    <property type="entry name" value="PotA-like"/>
</dbReference>
<dbReference type="RefSeq" id="WP_146297807.1">
    <property type="nucleotide sequence ID" value="NZ_CP042301.2"/>
</dbReference>
<comment type="catalytic activity">
    <reaction evidence="7">
        <text>ATP + H2O + polyamine-[polyamine-binding protein]Side 1 = ADP + phosphate + polyamineSide 2 + [polyamine-binding protein]Side 1.</text>
        <dbReference type="EC" id="7.6.2.11"/>
    </reaction>
</comment>
<gene>
    <name evidence="7" type="primary">potA</name>
    <name evidence="9" type="ORF">FQ775_01540</name>
</gene>
<dbReference type="InterPro" id="IPR003593">
    <property type="entry name" value="AAA+_ATPase"/>
</dbReference>
<dbReference type="FunFam" id="3.40.50.300:FF:000425">
    <property type="entry name" value="Probable ABC transporter, ATP-binding subunit"/>
    <property type="match status" value="1"/>
</dbReference>
<dbReference type="EMBL" id="CP042301">
    <property type="protein sequence ID" value="QDY99157.1"/>
    <property type="molecule type" value="Genomic_DNA"/>
</dbReference>
<evidence type="ECO:0000256" key="6">
    <source>
        <dbReference type="ARBA" id="ARBA00023136"/>
    </source>
</evidence>
<comment type="similarity">
    <text evidence="7">Belongs to the ABC transporter superfamily. Spermidine/putrescine importer (TC 3.A.1.11.1) family.</text>
</comment>
<evidence type="ECO:0000256" key="2">
    <source>
        <dbReference type="ARBA" id="ARBA00022475"/>
    </source>
</evidence>
<accession>A0A5B8KUD3</accession>
<keyword evidence="4 7" id="KW-0067">ATP-binding</keyword>
<evidence type="ECO:0000313" key="10">
    <source>
        <dbReference type="Proteomes" id="UP000321389"/>
    </source>
</evidence>
<dbReference type="SUPFAM" id="SSF50331">
    <property type="entry name" value="MOP-like"/>
    <property type="match status" value="1"/>
</dbReference>
<keyword evidence="5 7" id="KW-1278">Translocase</keyword>
<evidence type="ECO:0000256" key="7">
    <source>
        <dbReference type="RuleBase" id="RU364083"/>
    </source>
</evidence>
<dbReference type="GO" id="GO:0015417">
    <property type="term" value="F:ABC-type polyamine transporter activity"/>
    <property type="evidence" value="ECO:0007669"/>
    <property type="project" value="UniProtKB-EC"/>
</dbReference>
<dbReference type="PROSITE" id="PS00211">
    <property type="entry name" value="ABC_TRANSPORTER_1"/>
    <property type="match status" value="1"/>
</dbReference>
<evidence type="ECO:0000256" key="1">
    <source>
        <dbReference type="ARBA" id="ARBA00022448"/>
    </source>
</evidence>
<dbReference type="PROSITE" id="PS50893">
    <property type="entry name" value="ABC_TRANSPORTER_2"/>
    <property type="match status" value="1"/>
</dbReference>
<dbReference type="NCBIfam" id="TIGR01187">
    <property type="entry name" value="potA"/>
    <property type="match status" value="1"/>
</dbReference>
<dbReference type="Proteomes" id="UP000321389">
    <property type="component" value="Chromosome"/>
</dbReference>
<dbReference type="InterPro" id="IPR012340">
    <property type="entry name" value="NA-bd_OB-fold"/>
</dbReference>
<dbReference type="GO" id="GO:0005524">
    <property type="term" value="F:ATP binding"/>
    <property type="evidence" value="ECO:0007669"/>
    <property type="project" value="UniProtKB-KW"/>
</dbReference>
<keyword evidence="10" id="KW-1185">Reference proteome</keyword>
<dbReference type="EC" id="7.6.2.11" evidence="7"/>
<comment type="subunit">
    <text evidence="7">The complex is composed of two ATP-binding proteins (PotA), two transmembrane proteins (PotB and PotC) and a solute-binding protein (PotD).</text>
</comment>
<dbReference type="InterPro" id="IPR017871">
    <property type="entry name" value="ABC_transporter-like_CS"/>
</dbReference>
<comment type="function">
    <text evidence="7">Part of the ABC transporter complex PotABCD involved in spermidine/putrescine import. Responsible for energy coupling to the transport system.</text>
</comment>
<dbReference type="OrthoDB" id="9802264at2"/>
<evidence type="ECO:0000313" key="9">
    <source>
        <dbReference type="EMBL" id="QDY99157.1"/>
    </source>
</evidence>
<dbReference type="GO" id="GO:0015697">
    <property type="term" value="P:quaternary ammonium group transport"/>
    <property type="evidence" value="ECO:0007669"/>
    <property type="project" value="UniProtKB-ARBA"/>
</dbReference>
<protein>
    <recommendedName>
        <fullName evidence="7">Spermidine/putrescine import ATP-binding protein PotA</fullName>
        <ecNumber evidence="7">7.6.2.11</ecNumber>
    </recommendedName>
</protein>
<proteinExistence type="inferred from homology"/>
<evidence type="ECO:0000259" key="8">
    <source>
        <dbReference type="PROSITE" id="PS50893"/>
    </source>
</evidence>
<dbReference type="Gene3D" id="2.40.50.140">
    <property type="entry name" value="Nucleic acid-binding proteins"/>
    <property type="match status" value="1"/>
</dbReference>
<evidence type="ECO:0000256" key="5">
    <source>
        <dbReference type="ARBA" id="ARBA00022967"/>
    </source>
</evidence>
<dbReference type="Pfam" id="PF00005">
    <property type="entry name" value="ABC_tran"/>
    <property type="match status" value="1"/>
</dbReference>
<dbReference type="GO" id="GO:0043190">
    <property type="term" value="C:ATP-binding cassette (ABC) transporter complex"/>
    <property type="evidence" value="ECO:0007669"/>
    <property type="project" value="InterPro"/>
</dbReference>
<dbReference type="AlphaFoldDB" id="A0A5B8KUD3"/>
<dbReference type="Gene3D" id="2.40.50.100">
    <property type="match status" value="1"/>
</dbReference>
<dbReference type="InterPro" id="IPR008995">
    <property type="entry name" value="Mo/tungstate-bd_C_term_dom"/>
</dbReference>
<dbReference type="InterPro" id="IPR027417">
    <property type="entry name" value="P-loop_NTPase"/>
</dbReference>
<dbReference type="Pfam" id="PF08402">
    <property type="entry name" value="TOBE_2"/>
    <property type="match status" value="1"/>
</dbReference>
<dbReference type="PANTHER" id="PTHR42781">
    <property type="entry name" value="SPERMIDINE/PUTRESCINE IMPORT ATP-BINDING PROTEIN POTA"/>
    <property type="match status" value="1"/>
</dbReference>
<organism evidence="9 10">
    <name type="scientific">Nitratireductor mangrovi</name>
    <dbReference type="NCBI Taxonomy" id="2599600"/>
    <lineage>
        <taxon>Bacteria</taxon>
        <taxon>Pseudomonadati</taxon>
        <taxon>Pseudomonadota</taxon>
        <taxon>Alphaproteobacteria</taxon>
        <taxon>Hyphomicrobiales</taxon>
        <taxon>Phyllobacteriaceae</taxon>
        <taxon>Nitratireductor</taxon>
    </lineage>
</organism>
<feature type="domain" description="ABC transporter" evidence="8">
    <location>
        <begin position="4"/>
        <end position="235"/>
    </location>
</feature>
<dbReference type="InterPro" id="IPR003439">
    <property type="entry name" value="ABC_transporter-like_ATP-bd"/>
</dbReference>
<keyword evidence="1 7" id="KW-0813">Transport</keyword>
<keyword evidence="3 7" id="KW-0547">Nucleotide-binding</keyword>
<dbReference type="InterPro" id="IPR050093">
    <property type="entry name" value="ABC_SmlMolc_Importer"/>
</dbReference>